<dbReference type="GO" id="GO:0003700">
    <property type="term" value="F:DNA-binding transcription factor activity"/>
    <property type="evidence" value="ECO:0007669"/>
    <property type="project" value="TreeGrafter"/>
</dbReference>
<dbReference type="EMBL" id="VSZQ01000124">
    <property type="protein sequence ID" value="TYR57782.1"/>
    <property type="molecule type" value="Genomic_DNA"/>
</dbReference>
<dbReference type="GO" id="GO:0000976">
    <property type="term" value="F:transcription cis-regulatory region binding"/>
    <property type="evidence" value="ECO:0007669"/>
    <property type="project" value="TreeGrafter"/>
</dbReference>
<organism evidence="6 7">
    <name type="scientific">Streptomyces parvus</name>
    <dbReference type="NCBI Taxonomy" id="66428"/>
    <lineage>
        <taxon>Bacteria</taxon>
        <taxon>Bacillati</taxon>
        <taxon>Actinomycetota</taxon>
        <taxon>Actinomycetes</taxon>
        <taxon>Kitasatosporales</taxon>
        <taxon>Streptomycetaceae</taxon>
        <taxon>Streptomyces</taxon>
    </lineage>
</organism>
<gene>
    <name evidence="6" type="ORF">FY004_22240</name>
</gene>
<dbReference type="InterPro" id="IPR050109">
    <property type="entry name" value="HTH-type_TetR-like_transc_reg"/>
</dbReference>
<keyword evidence="7" id="KW-1185">Reference proteome</keyword>
<dbReference type="PRINTS" id="PR00455">
    <property type="entry name" value="HTHTETR"/>
</dbReference>
<evidence type="ECO:0000259" key="5">
    <source>
        <dbReference type="PROSITE" id="PS50977"/>
    </source>
</evidence>
<dbReference type="InterPro" id="IPR009057">
    <property type="entry name" value="Homeodomain-like_sf"/>
</dbReference>
<dbReference type="AlphaFoldDB" id="A0A5D4IY64"/>
<feature type="DNA-binding region" description="H-T-H motif" evidence="4">
    <location>
        <begin position="31"/>
        <end position="50"/>
    </location>
</feature>
<dbReference type="InterPro" id="IPR001647">
    <property type="entry name" value="HTH_TetR"/>
</dbReference>
<proteinExistence type="predicted"/>
<dbReference type="PANTHER" id="PTHR30055">
    <property type="entry name" value="HTH-TYPE TRANSCRIPTIONAL REGULATOR RUTR"/>
    <property type="match status" value="1"/>
</dbReference>
<feature type="domain" description="HTH tetR-type" evidence="5">
    <location>
        <begin position="8"/>
        <end position="68"/>
    </location>
</feature>
<evidence type="ECO:0000256" key="4">
    <source>
        <dbReference type="PROSITE-ProRule" id="PRU00335"/>
    </source>
</evidence>
<reference evidence="6 7" key="1">
    <citation type="submission" date="2019-08" db="EMBL/GenBank/DDBJ databases">
        <title>Draft genome for granaticin producer strain Streptomyces parvus C05.</title>
        <authorList>
            <person name="Gonzalez-Pimentel J.L."/>
        </authorList>
    </citation>
    <scope>NUCLEOTIDE SEQUENCE [LARGE SCALE GENOMIC DNA]</scope>
    <source>
        <strain evidence="6 7">C05</strain>
    </source>
</reference>
<dbReference type="Gene3D" id="1.10.357.10">
    <property type="entry name" value="Tetracycline Repressor, domain 2"/>
    <property type="match status" value="1"/>
</dbReference>
<sequence>MAKKVDSVARRDMILRAAVRVFARQGFAATRVEDVAAEAGVAKGSVYLCFDSRDALLVAAFEEYAAQAQAVIQEARSGAGDGLERLGALVRSVVDMVAAEPELARILVDLWAARRQGEAAGMDVPAVYREYRAVTAELLADAEAEGILRAGVGEVHAAVVVGAIEGCVLQWIVDPALPIAELAAPIVDVCVEGLRRGGAA</sequence>
<evidence type="ECO:0000313" key="7">
    <source>
        <dbReference type="Proteomes" id="UP000323242"/>
    </source>
</evidence>
<protein>
    <submittedName>
        <fullName evidence="6">TetR/AcrR family transcriptional regulator</fullName>
    </submittedName>
</protein>
<dbReference type="SUPFAM" id="SSF46689">
    <property type="entry name" value="Homeodomain-like"/>
    <property type="match status" value="1"/>
</dbReference>
<keyword evidence="2 4" id="KW-0238">DNA-binding</keyword>
<comment type="caution">
    <text evidence="6">The sequence shown here is derived from an EMBL/GenBank/DDBJ whole genome shotgun (WGS) entry which is preliminary data.</text>
</comment>
<keyword evidence="3" id="KW-0804">Transcription</keyword>
<accession>A0A5D4IY64</accession>
<dbReference type="PROSITE" id="PS50977">
    <property type="entry name" value="HTH_TETR_2"/>
    <property type="match status" value="1"/>
</dbReference>
<dbReference type="SUPFAM" id="SSF48498">
    <property type="entry name" value="Tetracyclin repressor-like, C-terminal domain"/>
    <property type="match status" value="1"/>
</dbReference>
<evidence type="ECO:0000313" key="6">
    <source>
        <dbReference type="EMBL" id="TYR57782.1"/>
    </source>
</evidence>
<dbReference type="PANTHER" id="PTHR30055:SF234">
    <property type="entry name" value="HTH-TYPE TRANSCRIPTIONAL REGULATOR BETI"/>
    <property type="match status" value="1"/>
</dbReference>
<name>A0A5D4IY64_9ACTN</name>
<keyword evidence="1" id="KW-0805">Transcription regulation</keyword>
<dbReference type="RefSeq" id="WP_148903575.1">
    <property type="nucleotide sequence ID" value="NZ_VSZQ01000124.1"/>
</dbReference>
<evidence type="ECO:0000256" key="1">
    <source>
        <dbReference type="ARBA" id="ARBA00023015"/>
    </source>
</evidence>
<dbReference type="InterPro" id="IPR036271">
    <property type="entry name" value="Tet_transcr_reg_TetR-rel_C_sf"/>
</dbReference>
<dbReference type="Proteomes" id="UP000323242">
    <property type="component" value="Unassembled WGS sequence"/>
</dbReference>
<evidence type="ECO:0000256" key="2">
    <source>
        <dbReference type="ARBA" id="ARBA00023125"/>
    </source>
</evidence>
<dbReference type="Pfam" id="PF00440">
    <property type="entry name" value="TetR_N"/>
    <property type="match status" value="1"/>
</dbReference>
<evidence type="ECO:0000256" key="3">
    <source>
        <dbReference type="ARBA" id="ARBA00023163"/>
    </source>
</evidence>